<evidence type="ECO:0000256" key="10">
    <source>
        <dbReference type="ARBA" id="ARBA00023180"/>
    </source>
</evidence>
<dbReference type="GO" id="GO:0034975">
    <property type="term" value="P:protein folding in endoplasmic reticulum"/>
    <property type="evidence" value="ECO:0007669"/>
    <property type="project" value="TreeGrafter"/>
</dbReference>
<dbReference type="SUPFAM" id="SSF50998">
    <property type="entry name" value="Quinoprotein alcohol dehydrogenase-like"/>
    <property type="match status" value="1"/>
</dbReference>
<dbReference type="InterPro" id="IPR058545">
    <property type="entry name" value="Beta-prop_EMC1_1st"/>
</dbReference>
<sequence length="890" mass="99028">MNVKIIIMNFCVRLIFFSILIYGSQALYEDQVGKFDWKKSYVGRVKYSHTSLNGRDSSNLYVVTENNVVAALSLHDGSIKWRRVLELGEYGVIHALSVGNEVTTLSGNGPYLLRGWNLNSGMLTHEWTIPVSEHSGFKWTIHENNLYQVRFLQNLLEVTSYNIKTGNPAGFTSTISAPWLDISSKCILDEGTIICVSDSGTVTARGLSSNALSSGKIPLSEKPASLTPVSSPYPSALVTTVTGKRMVLVVSEGSLLFLDVPVNAVAAVRKSSSGPILLQASFSDGDYELSGMILSSKHSLQEKKKTDGARLPKALVSSFECVTDDPDLSCYLTLVGEDDSLILLNEGKVSWVREEALANIVAVEMIDLPVSDEEAAIEKEFANKEGGIVGMLYRRIHSQCLQVVNAVISILGLKEHRSESREDLVKDQFGLHKLIIIVTNVAKIYGMENDNGDIIWQHHLKDVNLFSALDSPYVPLFLQRTSRHLPYPAICTLLFKQKGTEKAALYAFNPITGQPLFGGLNFYDFHVKQTLLLPKENEEFIKSLLLIADTDGVEVFPPETMQDALDFHQDLFVYASDVETGNLNGFNLVKSNEKLRAVRVWNIQLNAPITSIAQKNKAERVHSQGRVLADRSVLYKYINPHLVAVATHTIDPVHKNMITIYLIDTVSGGVIFNAAHKRAMPPVHMINSESWVVYSYFNDKARRTEMISLDLYEGKSMRNSTEFSSLSYLVEPIIERQAYIFPHNIMAMKETITEKGITNKHILVGVSTGSVIEIPWALLDPHRSNDSREEGVLPYTPDLTLPHEATLTYNHTLPHITGIHTSPAGLESTSLVLVYGLDLFYTRVAPSRTFDVLKDDFEYWLITAVLSGLISAAYITKKLASRKALKQAWK</sequence>
<keyword evidence="8 11" id="KW-1133">Transmembrane helix</keyword>
<evidence type="ECO:0000256" key="12">
    <source>
        <dbReference type="SAM" id="SignalP"/>
    </source>
</evidence>
<evidence type="ECO:0000256" key="7">
    <source>
        <dbReference type="ARBA" id="ARBA00022824"/>
    </source>
</evidence>
<evidence type="ECO:0000259" key="13">
    <source>
        <dbReference type="Pfam" id="PF07774"/>
    </source>
</evidence>
<evidence type="ECO:0000256" key="5">
    <source>
        <dbReference type="ARBA" id="ARBA00022692"/>
    </source>
</evidence>
<dbReference type="OrthoDB" id="28092at2759"/>
<feature type="signal peptide" evidence="12">
    <location>
        <begin position="1"/>
        <end position="26"/>
    </location>
</feature>
<dbReference type="InterPro" id="IPR026895">
    <property type="entry name" value="EMC1"/>
</dbReference>
<evidence type="ECO:0000256" key="8">
    <source>
        <dbReference type="ARBA" id="ARBA00022989"/>
    </source>
</evidence>
<dbReference type="Gene3D" id="2.130.10.10">
    <property type="entry name" value="YVTN repeat-like/Quinoprotein amine dehydrogenase"/>
    <property type="match status" value="1"/>
</dbReference>
<evidence type="ECO:0000256" key="11">
    <source>
        <dbReference type="SAM" id="Phobius"/>
    </source>
</evidence>
<dbReference type="Pfam" id="PF25293">
    <property type="entry name" value="Beta-prop_EMC1_N"/>
    <property type="match status" value="2"/>
</dbReference>
<dbReference type="EMBL" id="OV725083">
    <property type="protein sequence ID" value="CAH1407951.1"/>
    <property type="molecule type" value="Genomic_DNA"/>
</dbReference>
<dbReference type="PANTHER" id="PTHR21573:SF0">
    <property type="entry name" value="ER MEMBRANE PROTEIN COMPLEX SUBUNIT 1"/>
    <property type="match status" value="1"/>
</dbReference>
<evidence type="ECO:0000313" key="16">
    <source>
        <dbReference type="Proteomes" id="UP001152798"/>
    </source>
</evidence>
<protein>
    <recommendedName>
        <fullName evidence="4">ER membrane protein complex subunit 1</fullName>
    </recommendedName>
</protein>
<comment type="similarity">
    <text evidence="2">Belongs to the EMC1 family.</text>
</comment>
<evidence type="ECO:0000256" key="4">
    <source>
        <dbReference type="ARBA" id="ARBA00020824"/>
    </source>
</evidence>
<keyword evidence="9 11" id="KW-0472">Membrane</keyword>
<dbReference type="AlphaFoldDB" id="A0A9P0MXK6"/>
<keyword evidence="16" id="KW-1185">Reference proteome</keyword>
<dbReference type="PANTHER" id="PTHR21573">
    <property type="entry name" value="ER MEMBRANE PROTEIN COMPLEX SUBUNIT 1"/>
    <property type="match status" value="1"/>
</dbReference>
<dbReference type="InterPro" id="IPR011678">
    <property type="entry name" value="EMC1_C"/>
</dbReference>
<organism evidence="15 16">
    <name type="scientific">Nezara viridula</name>
    <name type="common">Southern green stink bug</name>
    <name type="synonym">Cimex viridulus</name>
    <dbReference type="NCBI Taxonomy" id="85310"/>
    <lineage>
        <taxon>Eukaryota</taxon>
        <taxon>Metazoa</taxon>
        <taxon>Ecdysozoa</taxon>
        <taxon>Arthropoda</taxon>
        <taxon>Hexapoda</taxon>
        <taxon>Insecta</taxon>
        <taxon>Pterygota</taxon>
        <taxon>Neoptera</taxon>
        <taxon>Paraneoptera</taxon>
        <taxon>Hemiptera</taxon>
        <taxon>Heteroptera</taxon>
        <taxon>Panheteroptera</taxon>
        <taxon>Pentatomomorpha</taxon>
        <taxon>Pentatomoidea</taxon>
        <taxon>Pentatomidae</taxon>
        <taxon>Pentatominae</taxon>
        <taxon>Nezara</taxon>
    </lineage>
</organism>
<feature type="domain" description="EMC1 first beta-propeller" evidence="14">
    <location>
        <begin position="156"/>
        <end position="355"/>
    </location>
</feature>
<gene>
    <name evidence="15" type="ORF">NEZAVI_LOCUS15566</name>
</gene>
<evidence type="ECO:0000259" key="14">
    <source>
        <dbReference type="Pfam" id="PF25293"/>
    </source>
</evidence>
<name>A0A9P0MXK6_NEZVI</name>
<evidence type="ECO:0000256" key="9">
    <source>
        <dbReference type="ARBA" id="ARBA00023136"/>
    </source>
</evidence>
<keyword evidence="10" id="KW-0325">Glycoprotein</keyword>
<proteinExistence type="inferred from homology"/>
<comment type="subcellular location">
    <subcellularLocation>
        <location evidence="1">Endoplasmic reticulum membrane</location>
        <topology evidence="1">Single-pass type I membrane protein</topology>
    </subcellularLocation>
</comment>
<dbReference type="InterPro" id="IPR011047">
    <property type="entry name" value="Quinoprotein_ADH-like_sf"/>
</dbReference>
<evidence type="ECO:0000256" key="3">
    <source>
        <dbReference type="ARBA" id="ARBA00011276"/>
    </source>
</evidence>
<evidence type="ECO:0000313" key="15">
    <source>
        <dbReference type="EMBL" id="CAH1407951.1"/>
    </source>
</evidence>
<feature type="domain" description="EMC1 first beta-propeller" evidence="14">
    <location>
        <begin position="26"/>
        <end position="136"/>
    </location>
</feature>
<keyword evidence="5 11" id="KW-0812">Transmembrane</keyword>
<reference evidence="15" key="1">
    <citation type="submission" date="2022-01" db="EMBL/GenBank/DDBJ databases">
        <authorList>
            <person name="King R."/>
        </authorList>
    </citation>
    <scope>NUCLEOTIDE SEQUENCE</scope>
</reference>
<accession>A0A9P0MXK6</accession>
<feature type="chain" id="PRO_5040426870" description="ER membrane protein complex subunit 1" evidence="12">
    <location>
        <begin position="27"/>
        <end position="890"/>
    </location>
</feature>
<evidence type="ECO:0000256" key="2">
    <source>
        <dbReference type="ARBA" id="ARBA00007904"/>
    </source>
</evidence>
<dbReference type="GO" id="GO:0072546">
    <property type="term" value="C:EMC complex"/>
    <property type="evidence" value="ECO:0007669"/>
    <property type="project" value="InterPro"/>
</dbReference>
<dbReference type="Proteomes" id="UP001152798">
    <property type="component" value="Chromosome 7"/>
</dbReference>
<keyword evidence="7" id="KW-0256">Endoplasmic reticulum</keyword>
<feature type="transmembrane region" description="Helical" evidence="11">
    <location>
        <begin position="857"/>
        <end position="876"/>
    </location>
</feature>
<keyword evidence="6 12" id="KW-0732">Signal</keyword>
<comment type="subunit">
    <text evidence="3">Component of the ER membrane protein complex (EMC).</text>
</comment>
<feature type="domain" description="ER membrane protein complex subunit 1 C-terminal" evidence="13">
    <location>
        <begin position="688"/>
        <end position="889"/>
    </location>
</feature>
<evidence type="ECO:0000256" key="6">
    <source>
        <dbReference type="ARBA" id="ARBA00022729"/>
    </source>
</evidence>
<dbReference type="Pfam" id="PF07774">
    <property type="entry name" value="EMC1_C"/>
    <property type="match status" value="1"/>
</dbReference>
<evidence type="ECO:0000256" key="1">
    <source>
        <dbReference type="ARBA" id="ARBA00004115"/>
    </source>
</evidence>
<dbReference type="InterPro" id="IPR015943">
    <property type="entry name" value="WD40/YVTN_repeat-like_dom_sf"/>
</dbReference>